<dbReference type="EMBL" id="QUSY01000967">
    <property type="protein sequence ID" value="RHY26560.1"/>
    <property type="molecule type" value="Genomic_DNA"/>
</dbReference>
<dbReference type="InterPro" id="IPR008384">
    <property type="entry name" value="ARPC4"/>
</dbReference>
<protein>
    <recommendedName>
        <fullName evidence="9">Actin-related protein 2/3 complex subunit 4</fullName>
    </recommendedName>
</protein>
<dbReference type="GO" id="GO:0030041">
    <property type="term" value="P:actin filament polymerization"/>
    <property type="evidence" value="ECO:0007669"/>
    <property type="project" value="InterPro"/>
</dbReference>
<dbReference type="PANTHER" id="PTHR22629:SF0">
    <property type="entry name" value="ACTIN-RELATED PROTEIN 2_3 COMPLEX SUBUNIT 4"/>
    <property type="match status" value="1"/>
</dbReference>
<evidence type="ECO:0000256" key="4">
    <source>
        <dbReference type="ARBA" id="ARBA00023203"/>
    </source>
</evidence>
<evidence type="ECO:0000256" key="3">
    <source>
        <dbReference type="ARBA" id="ARBA00022490"/>
    </source>
</evidence>
<name>A0A3R6WI01_9STRA</name>
<evidence type="ECO:0000256" key="1">
    <source>
        <dbReference type="ARBA" id="ARBA00004245"/>
    </source>
</evidence>
<dbReference type="SUPFAM" id="SSF69645">
    <property type="entry name" value="Arp2/3 complex subunits"/>
    <property type="match status" value="1"/>
</dbReference>
<comment type="similarity">
    <text evidence="2">Belongs to the ARPC4 family.</text>
</comment>
<evidence type="ECO:0000256" key="6">
    <source>
        <dbReference type="SAM" id="MobiDB-lite"/>
    </source>
</evidence>
<dbReference type="VEuPathDB" id="FungiDB:H310_10592"/>
<reference evidence="7 8" key="1">
    <citation type="submission" date="2018-08" db="EMBL/GenBank/DDBJ databases">
        <title>Aphanomyces genome sequencing and annotation.</title>
        <authorList>
            <person name="Minardi D."/>
            <person name="Oidtmann B."/>
            <person name="Van Der Giezen M."/>
            <person name="Studholme D.J."/>
        </authorList>
    </citation>
    <scope>NUCLEOTIDE SEQUENCE [LARGE SCALE GENOMIC DNA]</scope>
    <source>
        <strain evidence="7 8">NJM0002</strain>
    </source>
</reference>
<keyword evidence="5" id="KW-0206">Cytoskeleton</keyword>
<evidence type="ECO:0000256" key="2">
    <source>
        <dbReference type="ARBA" id="ARBA00005919"/>
    </source>
</evidence>
<dbReference type="Proteomes" id="UP000285060">
    <property type="component" value="Unassembled WGS sequence"/>
</dbReference>
<dbReference type="GO" id="GO:0051015">
    <property type="term" value="F:actin filament binding"/>
    <property type="evidence" value="ECO:0007669"/>
    <property type="project" value="TreeGrafter"/>
</dbReference>
<accession>A0A3R6WI01</accession>
<comment type="subcellular location">
    <subcellularLocation>
        <location evidence="1">Cytoplasm</location>
        <location evidence="1">Cytoskeleton</location>
    </subcellularLocation>
</comment>
<evidence type="ECO:0000313" key="7">
    <source>
        <dbReference type="EMBL" id="RHY26560.1"/>
    </source>
</evidence>
<dbReference type="PANTHER" id="PTHR22629">
    <property type="entry name" value="ARP2/3 COMPLEX 20 KD SUBUNIT"/>
    <property type="match status" value="1"/>
</dbReference>
<keyword evidence="8" id="KW-1185">Reference proteome</keyword>
<evidence type="ECO:0000313" key="8">
    <source>
        <dbReference type="Proteomes" id="UP000285060"/>
    </source>
</evidence>
<keyword evidence="4" id="KW-0009">Actin-binding</keyword>
<dbReference type="AlphaFoldDB" id="A0A3R6WI01"/>
<dbReference type="VEuPathDB" id="FungiDB:H310_10591"/>
<dbReference type="Pfam" id="PF05856">
    <property type="entry name" value="ARPC4"/>
    <property type="match status" value="1"/>
</dbReference>
<dbReference type="GO" id="GO:0034314">
    <property type="term" value="P:Arp2/3 complex-mediated actin nucleation"/>
    <property type="evidence" value="ECO:0007669"/>
    <property type="project" value="InterPro"/>
</dbReference>
<keyword evidence="3" id="KW-0963">Cytoplasm</keyword>
<comment type="caution">
    <text evidence="7">The sequence shown here is derived from an EMBL/GenBank/DDBJ whole genome shotgun (WGS) entry which is preliminary data.</text>
</comment>
<dbReference type="GO" id="GO:0005885">
    <property type="term" value="C:Arp2/3 protein complex"/>
    <property type="evidence" value="ECO:0007669"/>
    <property type="project" value="InterPro"/>
</dbReference>
<dbReference type="FunFam" id="3.30.1460.20:FF:000001">
    <property type="entry name" value="Actin-related protein 2/3 complex subunit 4"/>
    <property type="match status" value="1"/>
</dbReference>
<dbReference type="Gene3D" id="3.30.1460.20">
    <property type="match status" value="1"/>
</dbReference>
<evidence type="ECO:0000256" key="5">
    <source>
        <dbReference type="ARBA" id="ARBA00023212"/>
    </source>
</evidence>
<dbReference type="InterPro" id="IPR034666">
    <property type="entry name" value="ARPC2/4"/>
</dbReference>
<sequence>MFLSKAWAWITGKPDDKKNEGMSATSAATSEQASTNLRQRKAGPSNVITIHSTDEWKHQLALSSDSKPVKLLERRSWSKAGVCQHSFCQLCSVKCQSEHAQNSANTLAPYLNAIRSTLDGALCLQNFPSQVVERHNKPEVEVGLSRELLLNPVVICRNENERCCIEPSINSTRVSICIKQADEIETILCHKFSRFLMQRAEQFIIMRRKPIEGYSISFLIVHTHLENLYKHKLVDFIIQFMEDIDKEISEMKINLNARGRVVATEFMKQFTS</sequence>
<feature type="compositionally biased region" description="Low complexity" evidence="6">
    <location>
        <begin position="23"/>
        <end position="35"/>
    </location>
</feature>
<evidence type="ECO:0008006" key="9">
    <source>
        <dbReference type="Google" id="ProtNLM"/>
    </source>
</evidence>
<organism evidence="7 8">
    <name type="scientific">Aphanomyces invadans</name>
    <dbReference type="NCBI Taxonomy" id="157072"/>
    <lineage>
        <taxon>Eukaryota</taxon>
        <taxon>Sar</taxon>
        <taxon>Stramenopiles</taxon>
        <taxon>Oomycota</taxon>
        <taxon>Saprolegniomycetes</taxon>
        <taxon>Saprolegniales</taxon>
        <taxon>Verrucalvaceae</taxon>
        <taxon>Aphanomyces</taxon>
    </lineage>
</organism>
<feature type="region of interest" description="Disordered" evidence="6">
    <location>
        <begin position="14"/>
        <end position="44"/>
    </location>
</feature>
<gene>
    <name evidence="7" type="ORF">DYB32_008341</name>
</gene>
<proteinExistence type="inferred from homology"/>